<dbReference type="RefSeq" id="WP_175083415.1">
    <property type="nucleotide sequence ID" value="NZ_JAKUMG010000018.1"/>
</dbReference>
<reference evidence="3 4" key="1">
    <citation type="submission" date="2022-02" db="EMBL/GenBank/DDBJ databases">
        <title>Genome analysis of Beneficial Microorganisms for Coral consortium from Pocillopora damicornis.</title>
        <authorList>
            <person name="Rosado P.M."/>
            <person name="Cardoso P.M."/>
            <person name="Rosado J.G."/>
            <person name="Schultz J."/>
            <person name="Rocha U."/>
            <person name="Costa T.K."/>
            <person name="Peixoto R.S."/>
        </authorList>
    </citation>
    <scope>NUCLEOTIDE SEQUENCE [LARGE SCALE GENOMIC DNA]</scope>
    <source>
        <strain evidence="3 4">BMC5</strain>
    </source>
</reference>
<dbReference type="PANTHER" id="PTHR34136:SF1">
    <property type="entry name" value="UDP-N-ACETYL-D-MANNOSAMINURONIC ACID TRANSFERASE"/>
    <property type="match status" value="1"/>
</dbReference>
<gene>
    <name evidence="3" type="ORF">MKZ47_19515</name>
</gene>
<name>A0ABT6U506_9GAMM</name>
<keyword evidence="1" id="KW-0328">Glycosyltransferase</keyword>
<accession>A0ABT6U506</accession>
<dbReference type="InterPro" id="IPR004629">
    <property type="entry name" value="WecG_TagA_CpsF"/>
</dbReference>
<dbReference type="Proteomes" id="UP001156974">
    <property type="component" value="Unassembled WGS sequence"/>
</dbReference>
<organism evidence="3 4">
    <name type="scientific">Pseudoalteromonas shioyasakiensis</name>
    <dbReference type="NCBI Taxonomy" id="1190813"/>
    <lineage>
        <taxon>Bacteria</taxon>
        <taxon>Pseudomonadati</taxon>
        <taxon>Pseudomonadota</taxon>
        <taxon>Gammaproteobacteria</taxon>
        <taxon>Alteromonadales</taxon>
        <taxon>Pseudoalteromonadaceae</taxon>
        <taxon>Pseudoalteromonas</taxon>
    </lineage>
</organism>
<evidence type="ECO:0000256" key="2">
    <source>
        <dbReference type="ARBA" id="ARBA00022679"/>
    </source>
</evidence>
<evidence type="ECO:0000256" key="1">
    <source>
        <dbReference type="ARBA" id="ARBA00022676"/>
    </source>
</evidence>
<keyword evidence="4" id="KW-1185">Reference proteome</keyword>
<protein>
    <submittedName>
        <fullName evidence="3">WecB/TagA/CpsF family glycosyltransferase</fullName>
    </submittedName>
</protein>
<evidence type="ECO:0000313" key="4">
    <source>
        <dbReference type="Proteomes" id="UP001156974"/>
    </source>
</evidence>
<dbReference type="EMBL" id="JAKUMG010000018">
    <property type="protein sequence ID" value="MDI4671259.1"/>
    <property type="molecule type" value="Genomic_DNA"/>
</dbReference>
<dbReference type="Pfam" id="PF03808">
    <property type="entry name" value="Glyco_tran_WecG"/>
    <property type="match status" value="1"/>
</dbReference>
<comment type="caution">
    <text evidence="3">The sequence shown here is derived from an EMBL/GenBank/DDBJ whole genome shotgun (WGS) entry which is preliminary data.</text>
</comment>
<dbReference type="PANTHER" id="PTHR34136">
    <property type="match status" value="1"/>
</dbReference>
<proteinExistence type="predicted"/>
<keyword evidence="2" id="KW-0808">Transferase</keyword>
<sequence length="251" mass="28481">MTKSVNLLDLKIKSKYQLNELLSKGQGNEFILTTFVNPFSYNVLLAKPELVGKMDVILSDGSLHKTLHNLFNPNKVDRTSFDFSSLAGDVFSNAEENNSKVVLIGAKPGLVDIAKSNFKEMYPSLNIVLTHHGYFKDEAEQEAIIKLADSCDPDIVIVGMGTPHQEYFLVKYSQIASNYCQLYTCGGFIEQSAIKADYYHPLIKKLGLRWLQRAVMHSHVRQRLIKDYPRFVIKYIAAHLRNRLISKAPKK</sequence>
<evidence type="ECO:0000313" key="3">
    <source>
        <dbReference type="EMBL" id="MDI4671259.1"/>
    </source>
</evidence>
<dbReference type="CDD" id="cd06533">
    <property type="entry name" value="Glyco_transf_WecG_TagA"/>
    <property type="match status" value="1"/>
</dbReference>